<dbReference type="Proteomes" id="UP000680714">
    <property type="component" value="Unassembled WGS sequence"/>
</dbReference>
<protein>
    <submittedName>
        <fullName evidence="1">Class I SAM-dependent methyltransferase</fullName>
        <ecNumber evidence="1">2.1.1.-</ecNumber>
    </submittedName>
</protein>
<sequence length="236" mass="26390">MRMLLNRLVDKLCVRLADILLDKMQARLLHPHALLLAEAQRDSADYARAHMAQALVFRNRNDLLQLAAVRAPAQGSVLEFGVAGGDSIRLLAQMLPGRAIHGFDSFEGLPEDWPGRHEAKGHYAQTDLPAVPGNVTLHKGWFDQTLPPYLSADAEPVALLHMDADLYSSTRTVLGLLATRLHAGTVIVFDEYFNHVGWRDNEFKAFQEFVAEQGLTYRYLGWSYQQAAMVIESLNP</sequence>
<proteinExistence type="predicted"/>
<dbReference type="Pfam" id="PF13578">
    <property type="entry name" value="Methyltransf_24"/>
    <property type="match status" value="1"/>
</dbReference>
<dbReference type="GO" id="GO:0032259">
    <property type="term" value="P:methylation"/>
    <property type="evidence" value="ECO:0007669"/>
    <property type="project" value="UniProtKB-KW"/>
</dbReference>
<reference evidence="1 2" key="1">
    <citation type="submission" date="2021-04" db="EMBL/GenBank/DDBJ databases">
        <title>Magnetospirillum sulfuroxidans sp. nov., a facultative chemolithoautotrophic sulfur-oxidizing alphaproteobacterium isolated from freshwater sediment and proposals for Paramagetospirillum gen. nov., and Magnetospirillaceae fam. nov.</title>
        <authorList>
            <person name="Koziaeva V."/>
            <person name="Geelhoed J.S."/>
            <person name="Sorokin D.Y."/>
            <person name="Grouzdev D.S."/>
        </authorList>
    </citation>
    <scope>NUCLEOTIDE SEQUENCE [LARGE SCALE GENOMIC DNA]</scope>
    <source>
        <strain evidence="1 2">J10</strain>
    </source>
</reference>
<dbReference type="PANTHER" id="PTHR40036">
    <property type="entry name" value="MACROCIN O-METHYLTRANSFERASE"/>
    <property type="match status" value="1"/>
</dbReference>
<dbReference type="EC" id="2.1.1.-" evidence="1"/>
<dbReference type="PANTHER" id="PTHR40036:SF1">
    <property type="entry name" value="MACROCIN O-METHYLTRANSFERASE"/>
    <property type="match status" value="1"/>
</dbReference>
<comment type="caution">
    <text evidence="1">The sequence shown here is derived from an EMBL/GenBank/DDBJ whole genome shotgun (WGS) entry which is preliminary data.</text>
</comment>
<dbReference type="InterPro" id="IPR008884">
    <property type="entry name" value="TylF_MeTrfase"/>
</dbReference>
<keyword evidence="2" id="KW-1185">Reference proteome</keyword>
<organism evidence="1 2">
    <name type="scientific">Magnetospirillum sulfuroxidans</name>
    <dbReference type="NCBI Taxonomy" id="611300"/>
    <lineage>
        <taxon>Bacteria</taxon>
        <taxon>Pseudomonadati</taxon>
        <taxon>Pseudomonadota</taxon>
        <taxon>Alphaproteobacteria</taxon>
        <taxon>Rhodospirillales</taxon>
        <taxon>Rhodospirillaceae</taxon>
        <taxon>Magnetospirillum</taxon>
    </lineage>
</organism>
<evidence type="ECO:0000313" key="1">
    <source>
        <dbReference type="EMBL" id="MBR9973720.1"/>
    </source>
</evidence>
<dbReference type="Gene3D" id="3.40.50.150">
    <property type="entry name" value="Vaccinia Virus protein VP39"/>
    <property type="match status" value="1"/>
</dbReference>
<keyword evidence="1" id="KW-0808">Transferase</keyword>
<gene>
    <name evidence="1" type="ORF">KEC16_18495</name>
</gene>
<name>A0ABS5IH13_9PROT</name>
<dbReference type="EMBL" id="JAGTUF010000029">
    <property type="protein sequence ID" value="MBR9973720.1"/>
    <property type="molecule type" value="Genomic_DNA"/>
</dbReference>
<evidence type="ECO:0000313" key="2">
    <source>
        <dbReference type="Proteomes" id="UP000680714"/>
    </source>
</evidence>
<dbReference type="InterPro" id="IPR029063">
    <property type="entry name" value="SAM-dependent_MTases_sf"/>
</dbReference>
<accession>A0ABS5IH13</accession>
<dbReference type="GO" id="GO:0008168">
    <property type="term" value="F:methyltransferase activity"/>
    <property type="evidence" value="ECO:0007669"/>
    <property type="project" value="UniProtKB-KW"/>
</dbReference>
<keyword evidence="1" id="KW-0489">Methyltransferase</keyword>
<dbReference type="SUPFAM" id="SSF53335">
    <property type="entry name" value="S-adenosyl-L-methionine-dependent methyltransferases"/>
    <property type="match status" value="1"/>
</dbReference>